<dbReference type="SMART" id="SM00100">
    <property type="entry name" value="cNMP"/>
    <property type="match status" value="1"/>
</dbReference>
<dbReference type="GO" id="GO:0003700">
    <property type="term" value="F:DNA-binding transcription factor activity"/>
    <property type="evidence" value="ECO:0007669"/>
    <property type="project" value="TreeGrafter"/>
</dbReference>
<dbReference type="InterPro" id="IPR016024">
    <property type="entry name" value="ARM-type_fold"/>
</dbReference>
<dbReference type="AlphaFoldDB" id="A0A480ANR4"/>
<dbReference type="InterPro" id="IPR011989">
    <property type="entry name" value="ARM-like"/>
</dbReference>
<keyword evidence="1" id="KW-0472">Membrane</keyword>
<dbReference type="Gene3D" id="1.20.1250.20">
    <property type="entry name" value="MFS general substrate transporter like domains"/>
    <property type="match status" value="1"/>
</dbReference>
<name>A0A480ANR4_9BURK</name>
<organism evidence="3 4">
    <name type="scientific">Pseudaquabacterium pictum</name>
    <dbReference type="NCBI Taxonomy" id="2315236"/>
    <lineage>
        <taxon>Bacteria</taxon>
        <taxon>Pseudomonadati</taxon>
        <taxon>Pseudomonadota</taxon>
        <taxon>Betaproteobacteria</taxon>
        <taxon>Burkholderiales</taxon>
        <taxon>Sphaerotilaceae</taxon>
        <taxon>Pseudaquabacterium</taxon>
    </lineage>
</organism>
<dbReference type="OrthoDB" id="8589195at2"/>
<feature type="transmembrane region" description="Helical" evidence="1">
    <location>
        <begin position="224"/>
        <end position="242"/>
    </location>
</feature>
<keyword evidence="1" id="KW-1133">Transmembrane helix</keyword>
<feature type="transmembrane region" description="Helical" evidence="1">
    <location>
        <begin position="107"/>
        <end position="131"/>
    </location>
</feature>
<dbReference type="EMBL" id="BJCL01000001">
    <property type="protein sequence ID" value="GCL61305.1"/>
    <property type="molecule type" value="Genomic_DNA"/>
</dbReference>
<dbReference type="PANTHER" id="PTHR24567">
    <property type="entry name" value="CRP FAMILY TRANSCRIPTIONAL REGULATORY PROTEIN"/>
    <property type="match status" value="1"/>
</dbReference>
<protein>
    <recommendedName>
        <fullName evidence="2">Cyclic nucleotide-binding domain-containing protein</fullName>
    </recommendedName>
</protein>
<feature type="transmembrane region" description="Helical" evidence="1">
    <location>
        <begin position="172"/>
        <end position="193"/>
    </location>
</feature>
<dbReference type="Pfam" id="PF00027">
    <property type="entry name" value="cNMP_binding"/>
    <property type="match status" value="1"/>
</dbReference>
<comment type="caution">
    <text evidence="3">The sequence shown here is derived from an EMBL/GenBank/DDBJ whole genome shotgun (WGS) entry which is preliminary data.</text>
</comment>
<feature type="transmembrane region" description="Helical" evidence="1">
    <location>
        <begin position="82"/>
        <end position="101"/>
    </location>
</feature>
<dbReference type="CDD" id="cd00038">
    <property type="entry name" value="CAP_ED"/>
    <property type="match status" value="1"/>
</dbReference>
<feature type="transmembrane region" description="Helical" evidence="1">
    <location>
        <begin position="388"/>
        <end position="412"/>
    </location>
</feature>
<dbReference type="SUPFAM" id="SSF48371">
    <property type="entry name" value="ARM repeat"/>
    <property type="match status" value="1"/>
</dbReference>
<accession>A0A480ANR4</accession>
<feature type="transmembrane region" description="Helical" evidence="1">
    <location>
        <begin position="262"/>
        <end position="287"/>
    </location>
</feature>
<feature type="transmembrane region" description="Helical" evidence="1">
    <location>
        <begin position="51"/>
        <end position="70"/>
    </location>
</feature>
<proteinExistence type="predicted"/>
<keyword evidence="1" id="KW-0812">Transmembrane</keyword>
<feature type="domain" description="Cyclic nucleotide-binding" evidence="2">
    <location>
        <begin position="872"/>
        <end position="987"/>
    </location>
</feature>
<dbReference type="InterPro" id="IPR036259">
    <property type="entry name" value="MFS_trans_sf"/>
</dbReference>
<sequence>MRLAGRLAAVPVEWRLTGLLFALSFCISGLPRVYTQTAAHTLFIQAYGAQAMPWAYLAEALCVPLAGYAYLRFERVASLRGLLLGTLAAQIVALVLFRVGIAAGWPLVAGASIVYFEIEFVLSSLLLWGLANQLMTLRQGKRLFGYISAGEPVAIILCGVTLPLLLRGLSAADLFLLSAAGAVLGMLLVVHILRHHAPVEEREDAPAASPDANAAPASWWRHRYVLTLVGLVAVGQMAYFFVDSAFYLEAGRRYPDEADMAAFLGLYSAAMGGVSLVCSVLLASWLLRRWGVRAGLLALPGLLALGALGTVAVAAAGGPAEWVFYLVVGNKIIDQAFRYTLDKTTVVTLFQPLPPGQRLRLQAGLESAVEPLAGGVAGLLLFVMMQGLGLGAVGITAVIAAVACTWAGLVAVQYRGYLGALRRALASRALVPQQLVLTDAASQAVLRSALASPRPAEVLYGLTLLDGLGQAPTADEARALLRHPAPEVRLAAAQRLDAARLDLDALQQAVQAERHPPVQAALLAALAAAAPDPVAALGPWLADADPLLRQGAQVALLRHGGGAGQAAVEPALQADLAAADALRRLAAVQVLGQAGALAWAEALAPLVTDPDPAVASATRQALAPLGAAALPVLEPRLRQALADAQPAAVALLQALACPAADQRLLAALLAPATPPALRGLLLQACWQRRLAGTAEQQPALQTAALAEVDAAAAALQAGAVLGGEADPLQQLLQRLLADQVQQHRQALFAWLALLHPGLDLHTAWSHYRHGGPARRAYVIELLDNSLPAPLQRRVLPLLELDDPAQAARALAPAGSTTDPTAALAALARDAHPPVLRATAVWLLARQHGATPELEPETMLTIEKMLALRNVPLFAAVRDGELTAVAASARPVALAAGQTLFAEGDAGDALYVLLQGALAVSVQGRRINTLGDHEVVGEMAVLDPQPRSATVTALETSQLLRIGAAELEALMAADTALARSVIQALCRRLRQRDQRGAVR</sequence>
<dbReference type="InterPro" id="IPR050397">
    <property type="entry name" value="Env_Response_Regulators"/>
</dbReference>
<feature type="transmembrane region" description="Helical" evidence="1">
    <location>
        <begin position="294"/>
        <end position="316"/>
    </location>
</feature>
<dbReference type="GO" id="GO:0005829">
    <property type="term" value="C:cytosol"/>
    <property type="evidence" value="ECO:0007669"/>
    <property type="project" value="TreeGrafter"/>
</dbReference>
<dbReference type="InterPro" id="IPR000595">
    <property type="entry name" value="cNMP-bd_dom"/>
</dbReference>
<dbReference type="PROSITE" id="PS00889">
    <property type="entry name" value="CNMP_BINDING_2"/>
    <property type="match status" value="1"/>
</dbReference>
<evidence type="ECO:0000313" key="3">
    <source>
        <dbReference type="EMBL" id="GCL61305.1"/>
    </source>
</evidence>
<dbReference type="RefSeq" id="WP_137731067.1">
    <property type="nucleotide sequence ID" value="NZ_BJCL01000001.1"/>
</dbReference>
<feature type="transmembrane region" description="Helical" evidence="1">
    <location>
        <begin position="143"/>
        <end position="166"/>
    </location>
</feature>
<dbReference type="InterPro" id="IPR014710">
    <property type="entry name" value="RmlC-like_jellyroll"/>
</dbReference>
<dbReference type="SUPFAM" id="SSF103473">
    <property type="entry name" value="MFS general substrate transporter"/>
    <property type="match status" value="1"/>
</dbReference>
<evidence type="ECO:0000256" key="1">
    <source>
        <dbReference type="SAM" id="Phobius"/>
    </source>
</evidence>
<dbReference type="SUPFAM" id="SSF51206">
    <property type="entry name" value="cAMP-binding domain-like"/>
    <property type="match status" value="1"/>
</dbReference>
<gene>
    <name evidence="3" type="ORF">AQPW35_03860</name>
</gene>
<dbReference type="Gene3D" id="2.60.120.10">
    <property type="entry name" value="Jelly Rolls"/>
    <property type="match status" value="1"/>
</dbReference>
<dbReference type="PROSITE" id="PS50042">
    <property type="entry name" value="CNMP_BINDING_3"/>
    <property type="match status" value="1"/>
</dbReference>
<dbReference type="InterPro" id="IPR018488">
    <property type="entry name" value="cNMP-bd_CS"/>
</dbReference>
<dbReference type="Gene3D" id="1.25.10.10">
    <property type="entry name" value="Leucine-rich Repeat Variant"/>
    <property type="match status" value="1"/>
</dbReference>
<dbReference type="PANTHER" id="PTHR24567:SF74">
    <property type="entry name" value="HTH-TYPE TRANSCRIPTIONAL REGULATOR ARCR"/>
    <property type="match status" value="1"/>
</dbReference>
<evidence type="ECO:0000259" key="2">
    <source>
        <dbReference type="PROSITE" id="PS50042"/>
    </source>
</evidence>
<dbReference type="InterPro" id="IPR018490">
    <property type="entry name" value="cNMP-bd_dom_sf"/>
</dbReference>
<dbReference type="Proteomes" id="UP000301751">
    <property type="component" value="Unassembled WGS sequence"/>
</dbReference>
<evidence type="ECO:0000313" key="4">
    <source>
        <dbReference type="Proteomes" id="UP000301751"/>
    </source>
</evidence>
<keyword evidence="4" id="KW-1185">Reference proteome</keyword>
<reference evidence="4" key="1">
    <citation type="submission" date="2019-03" db="EMBL/GenBank/DDBJ databases">
        <title>Aquabacterium pictum sp.nov., the first bacteriochlorophyll a-containing freshwater bacterium in the genus Aquabacterium of the class Betaproteobacteria.</title>
        <authorList>
            <person name="Hirose S."/>
            <person name="Tank M."/>
            <person name="Hara E."/>
            <person name="Tamaki H."/>
            <person name="Takaichi S."/>
            <person name="Haruta S."/>
            <person name="Hanada S."/>
        </authorList>
    </citation>
    <scope>NUCLEOTIDE SEQUENCE [LARGE SCALE GENOMIC DNA]</scope>
    <source>
        <strain evidence="4">W35</strain>
    </source>
</reference>